<feature type="domain" description="Jacalin-type lectin" evidence="3">
    <location>
        <begin position="164"/>
        <end position="308"/>
    </location>
</feature>
<dbReference type="Gene3D" id="2.100.10.30">
    <property type="entry name" value="Jacalin-like lectin domain"/>
    <property type="match status" value="2"/>
</dbReference>
<dbReference type="GO" id="GO:0030246">
    <property type="term" value="F:carbohydrate binding"/>
    <property type="evidence" value="ECO:0007669"/>
    <property type="project" value="UniProtKB-KW"/>
</dbReference>
<dbReference type="EMBL" id="JAEHOD010000012">
    <property type="protein sequence ID" value="KAG2449970.1"/>
    <property type="molecule type" value="Genomic_DNA"/>
</dbReference>
<keyword evidence="1" id="KW-0732">Signal</keyword>
<dbReference type="Pfam" id="PF05548">
    <property type="entry name" value="Peptidase_M11"/>
    <property type="match status" value="1"/>
</dbReference>
<dbReference type="InterPro" id="IPR052321">
    <property type="entry name" value="PolyBind_ProtTraffic"/>
</dbReference>
<sequence>MQQGPYGLGGSGATAAFDDGAWSSGGANPLSEITVMSGSWIDSIQVRYGDSWAPRRGGTGGSLKTSLLLSPGESIAWISIRYGAYVDGMTVRTNTGRQQILGTTGVPNSAVATPCASSGQPRLLYITGVAASYLESLTFVWTTAPAMPQPSPPPPPLSPVTISAPEILVIGTFGGGNDAAFVQEEHVASSGAPGPRLTGIRVLSGSWIDAIQFQFGGLWGPQLGGLGGGVVSELLLAVGEVIISASVVSGAYVDALILTTSFNRTVALGPGRTPAVLAAPCPPGSYRLVGVRGTAGTYLSQVSLVWRPRGSAAAAAQAAAAAEAAARAAGWRCEYGLNSVIRAQTSAGAGGSSNLQPQCLTLAGQTSCLQGGCGSGLLRCAASASPGGTAQFSTAQCSGSYSGSDWSDPSQWCPRATGLLGLPTPRPPTPIRLAVINLDVCDTGPAMQQADVDRSLFDDPYGLQPYWGAVSRGRAYFNRSTAYMRTIKLPCSVFKGNECKFNDWVNYVDNRAAELGLTGWATYSQRRMWLVPRATGCQDIGFSAGNNVYVRGDIGAGQNDYLNVFKHELGHSLGLGHSGRGTNSYGESSDPLGYCQRCSYNAPHLLQMGWISATSTLTSQQLPVGVVSGKPWLLPALADVKASPAAALVIWPDWILDSEASGGMAKYGAIVISYRTPIGQDFGLPDEYSGYVHVHRVPALAAGADTWLEELVAPGASAVVEAARLVVRVDIEVLGNVGSGAATAQVRVCRYATSASECGVQ</sequence>
<dbReference type="Pfam" id="PF01419">
    <property type="entry name" value="Jacalin"/>
    <property type="match status" value="2"/>
</dbReference>
<dbReference type="InterPro" id="IPR036404">
    <property type="entry name" value="Jacalin-like_lectin_dom_sf"/>
</dbReference>
<evidence type="ECO:0000313" key="5">
    <source>
        <dbReference type="Proteomes" id="UP000613740"/>
    </source>
</evidence>
<dbReference type="InterPro" id="IPR024079">
    <property type="entry name" value="MetalloPept_cat_dom_sf"/>
</dbReference>
<dbReference type="SMART" id="SM00915">
    <property type="entry name" value="Jacalin"/>
    <property type="match status" value="2"/>
</dbReference>
<dbReference type="SUPFAM" id="SSF55486">
    <property type="entry name" value="Metalloproteases ('zincins'), catalytic domain"/>
    <property type="match status" value="1"/>
</dbReference>
<comment type="caution">
    <text evidence="4">The sequence shown here is derived from an EMBL/GenBank/DDBJ whole genome shotgun (WGS) entry which is preliminary data.</text>
</comment>
<proteinExistence type="predicted"/>
<organism evidence="4 5">
    <name type="scientific">Chlamydomonas schloesseri</name>
    <dbReference type="NCBI Taxonomy" id="2026947"/>
    <lineage>
        <taxon>Eukaryota</taxon>
        <taxon>Viridiplantae</taxon>
        <taxon>Chlorophyta</taxon>
        <taxon>core chlorophytes</taxon>
        <taxon>Chlorophyceae</taxon>
        <taxon>CS clade</taxon>
        <taxon>Chlamydomonadales</taxon>
        <taxon>Chlamydomonadaceae</taxon>
        <taxon>Chlamydomonas</taxon>
    </lineage>
</organism>
<evidence type="ECO:0000256" key="1">
    <source>
        <dbReference type="ARBA" id="ARBA00022729"/>
    </source>
</evidence>
<evidence type="ECO:0000313" key="4">
    <source>
        <dbReference type="EMBL" id="KAG2449970.1"/>
    </source>
</evidence>
<dbReference type="GO" id="GO:0008237">
    <property type="term" value="F:metallopeptidase activity"/>
    <property type="evidence" value="ECO:0007669"/>
    <property type="project" value="InterPro"/>
</dbReference>
<dbReference type="PANTHER" id="PTHR33589:SF3">
    <property type="entry name" value="ZYMOGEN GRANULE MEMBRANE PROTEIN 16-LIKE"/>
    <property type="match status" value="1"/>
</dbReference>
<dbReference type="Proteomes" id="UP000613740">
    <property type="component" value="Unassembled WGS sequence"/>
</dbReference>
<dbReference type="OrthoDB" id="544128at2759"/>
<dbReference type="InterPro" id="IPR001229">
    <property type="entry name" value="Jacalin-like_lectin_dom"/>
</dbReference>
<accession>A0A835WNM9</accession>
<keyword evidence="2" id="KW-0430">Lectin</keyword>
<dbReference type="InterPro" id="IPR008752">
    <property type="entry name" value="Peptidase_M11"/>
</dbReference>
<dbReference type="SUPFAM" id="SSF51101">
    <property type="entry name" value="Mannose-binding lectins"/>
    <property type="match status" value="2"/>
</dbReference>
<dbReference type="PROSITE" id="PS51752">
    <property type="entry name" value="JACALIN_LECTIN"/>
    <property type="match status" value="2"/>
</dbReference>
<dbReference type="Gene3D" id="3.40.390.10">
    <property type="entry name" value="Collagenase (Catalytic Domain)"/>
    <property type="match status" value="1"/>
</dbReference>
<keyword evidence="5" id="KW-1185">Reference proteome</keyword>
<dbReference type="PANTHER" id="PTHR33589">
    <property type="entry name" value="OS11G0524900 PROTEIN"/>
    <property type="match status" value="1"/>
</dbReference>
<name>A0A835WNM9_9CHLO</name>
<feature type="domain" description="Jacalin-type lectin" evidence="3">
    <location>
        <begin position="1"/>
        <end position="143"/>
    </location>
</feature>
<evidence type="ECO:0000259" key="3">
    <source>
        <dbReference type="PROSITE" id="PS51752"/>
    </source>
</evidence>
<gene>
    <name evidence="4" type="ORF">HYH02_000074</name>
</gene>
<protein>
    <recommendedName>
        <fullName evidence="3">Jacalin-type lectin domain-containing protein</fullName>
    </recommendedName>
</protein>
<evidence type="ECO:0000256" key="2">
    <source>
        <dbReference type="ARBA" id="ARBA00022734"/>
    </source>
</evidence>
<reference evidence="4" key="1">
    <citation type="journal article" date="2020" name="bioRxiv">
        <title>Comparative genomics of Chlamydomonas.</title>
        <authorList>
            <person name="Craig R.J."/>
            <person name="Hasan A.R."/>
            <person name="Ness R.W."/>
            <person name="Keightley P.D."/>
        </authorList>
    </citation>
    <scope>NUCLEOTIDE SEQUENCE</scope>
    <source>
        <strain evidence="4">CCAP 11/173</strain>
    </source>
</reference>
<dbReference type="AlphaFoldDB" id="A0A835WNM9"/>